<evidence type="ECO:0000256" key="6">
    <source>
        <dbReference type="ARBA" id="ARBA00014514"/>
    </source>
</evidence>
<dbReference type="GO" id="GO:0008892">
    <property type="term" value="F:guanine deaminase activity"/>
    <property type="evidence" value="ECO:0007669"/>
    <property type="project" value="UniProtKB-EC"/>
</dbReference>
<feature type="domain" description="Amidohydrolase-related" evidence="14">
    <location>
        <begin position="72"/>
        <end position="450"/>
    </location>
</feature>
<evidence type="ECO:0000256" key="2">
    <source>
        <dbReference type="ARBA" id="ARBA00004984"/>
    </source>
</evidence>
<evidence type="ECO:0000256" key="13">
    <source>
        <dbReference type="SAM" id="Phobius"/>
    </source>
</evidence>
<protein>
    <recommendedName>
        <fullName evidence="6">Guanine deaminase</fullName>
        <ecNumber evidence="5">3.5.4.3</ecNumber>
    </recommendedName>
    <alternativeName>
        <fullName evidence="12">Guanine aminohydrolase</fullName>
    </alternativeName>
</protein>
<dbReference type="InterPro" id="IPR051607">
    <property type="entry name" value="Metallo-dep_hydrolases"/>
</dbReference>
<evidence type="ECO:0000256" key="7">
    <source>
        <dbReference type="ARBA" id="ARBA00022553"/>
    </source>
</evidence>
<sequence>MALTRQAFVGTFIHSKTKAELEYTHETVLLIDENGIIARKGPAKDLSALIQSLGWDESSVNVTRSPRGDFFFPGFIDTHIHASQYPNAGIFGKSTLLSWLEKYTFPLESSLKDLARARRVYTACVKRTLAHGTTTAAYYATIDVDATNLLAKLCFDLGQRALVGRVCMDRPGICPDYYRDESAEEGLQNTKACIEYIQQLKGNGDDALVRPVLTPRFAPSCTSDSMRELGALAREKDLHVQTHISENKGEIELVKELFPGYEDYTDVYDKHDLLTPRTILAHGVHLSEREARAIAARQSKVAHCPCSNSSLSSGTARIRWLWRHGVDVGLGTDVSGGYSPSVLEAARQAALVSRHVCMNTQDDEDKLSVEEVLYLATRGGAQCVGLEGTVGAFEEGMAWDAQLVRLRNVPEGEEEEAGDGGNVDLFGWEDWEEKMAKWVYSGDDRNTDRVTLTIMACFNTMSVPSLPRWLVYLRVAILLVTAGAVGTTAYNASLHHKDWAFLVNDAANIVHFSGVLTLAIVTTMLVMEYTSKGGRFYYQLAFVVLLGVKSVFWLGCWLWEVRLAGQVKEVEWVEDWGRMSSWPEGDGFLWRRFYAALIASTVVAAVDWFLIIILLAVLVRACLSDGRRVEDEDVEMHLPKAAVQDNRHETLSISMILALRPE</sequence>
<dbReference type="GeneID" id="75828828"/>
<dbReference type="NCBIfam" id="TIGR02967">
    <property type="entry name" value="guan_deamin"/>
    <property type="match status" value="1"/>
</dbReference>
<evidence type="ECO:0000256" key="5">
    <source>
        <dbReference type="ARBA" id="ARBA00012781"/>
    </source>
</evidence>
<evidence type="ECO:0000256" key="3">
    <source>
        <dbReference type="ARBA" id="ARBA00006745"/>
    </source>
</evidence>
<dbReference type="InterPro" id="IPR011059">
    <property type="entry name" value="Metal-dep_hydrolase_composite"/>
</dbReference>
<dbReference type="EMBL" id="JAGIXG020000022">
    <property type="protein sequence ID" value="KAI6781423.1"/>
    <property type="molecule type" value="Genomic_DNA"/>
</dbReference>
<proteinExistence type="inferred from homology"/>
<feature type="transmembrane region" description="Helical" evidence="13">
    <location>
        <begin position="509"/>
        <end position="529"/>
    </location>
</feature>
<keyword evidence="13" id="KW-0812">Transmembrane</keyword>
<dbReference type="OrthoDB" id="194468at2759"/>
<feature type="transmembrane region" description="Helical" evidence="13">
    <location>
        <begin position="536"/>
        <end position="555"/>
    </location>
</feature>
<keyword evidence="8" id="KW-0479">Metal-binding</keyword>
<evidence type="ECO:0000256" key="10">
    <source>
        <dbReference type="ARBA" id="ARBA00022833"/>
    </source>
</evidence>
<dbReference type="FunFam" id="3.20.20.140:FF:000021">
    <property type="entry name" value="Guanine deaminase"/>
    <property type="match status" value="1"/>
</dbReference>
<evidence type="ECO:0000256" key="8">
    <source>
        <dbReference type="ARBA" id="ARBA00022723"/>
    </source>
</evidence>
<reference evidence="15" key="1">
    <citation type="journal article" date="2021" name="J Fungi (Basel)">
        <title>Genomic and Metabolomic Analyses of the Marine Fungus Emericellopsis cladophorae: Insights into Saltwater Adaptability Mechanisms and Its Biosynthetic Potential.</title>
        <authorList>
            <person name="Goncalves M.F.M."/>
            <person name="Hilario S."/>
            <person name="Van de Peer Y."/>
            <person name="Esteves A.C."/>
            <person name="Alves A."/>
        </authorList>
    </citation>
    <scope>NUCLEOTIDE SEQUENCE</scope>
    <source>
        <strain evidence="15">MUM 19.33</strain>
    </source>
</reference>
<gene>
    <name evidence="15" type="ORF">J7T54_002316</name>
</gene>
<comment type="similarity">
    <text evidence="3">Belongs to the metallo-dependent hydrolases superfamily. ATZ/TRZ family.</text>
</comment>
<name>A0A9P9Y0P6_9HYPO</name>
<accession>A0A9P9Y0P6</accession>
<dbReference type="SUPFAM" id="SSF51556">
    <property type="entry name" value="Metallo-dependent hydrolases"/>
    <property type="match status" value="1"/>
</dbReference>
<comment type="caution">
    <text evidence="15">The sequence shown here is derived from an EMBL/GenBank/DDBJ whole genome shotgun (WGS) entry which is preliminary data.</text>
</comment>
<dbReference type="PANTHER" id="PTHR11271">
    <property type="entry name" value="GUANINE DEAMINASE"/>
    <property type="match status" value="1"/>
</dbReference>
<organism evidence="15 16">
    <name type="scientific">Emericellopsis cladophorae</name>
    <dbReference type="NCBI Taxonomy" id="2686198"/>
    <lineage>
        <taxon>Eukaryota</taxon>
        <taxon>Fungi</taxon>
        <taxon>Dikarya</taxon>
        <taxon>Ascomycota</taxon>
        <taxon>Pezizomycotina</taxon>
        <taxon>Sordariomycetes</taxon>
        <taxon>Hypocreomycetidae</taxon>
        <taxon>Hypocreales</taxon>
        <taxon>Bionectriaceae</taxon>
        <taxon>Emericellopsis</taxon>
    </lineage>
</organism>
<dbReference type="GO" id="GO:0008270">
    <property type="term" value="F:zinc ion binding"/>
    <property type="evidence" value="ECO:0007669"/>
    <property type="project" value="InterPro"/>
</dbReference>
<evidence type="ECO:0000256" key="9">
    <source>
        <dbReference type="ARBA" id="ARBA00022801"/>
    </source>
</evidence>
<keyword evidence="9" id="KW-0378">Hydrolase</keyword>
<comment type="cofactor">
    <cofactor evidence="1">
        <name>Zn(2+)</name>
        <dbReference type="ChEBI" id="CHEBI:29105"/>
    </cofactor>
</comment>
<evidence type="ECO:0000256" key="4">
    <source>
        <dbReference type="ARBA" id="ARBA00011738"/>
    </source>
</evidence>
<dbReference type="Gene3D" id="2.30.40.10">
    <property type="entry name" value="Urease, subunit C, domain 1"/>
    <property type="match status" value="1"/>
</dbReference>
<dbReference type="GO" id="GO:0005829">
    <property type="term" value="C:cytosol"/>
    <property type="evidence" value="ECO:0007669"/>
    <property type="project" value="TreeGrafter"/>
</dbReference>
<keyword evidence="13" id="KW-1133">Transmembrane helix</keyword>
<comment type="subunit">
    <text evidence="4">Homodimer.</text>
</comment>
<evidence type="ECO:0000256" key="1">
    <source>
        <dbReference type="ARBA" id="ARBA00001947"/>
    </source>
</evidence>
<dbReference type="PANTHER" id="PTHR11271:SF6">
    <property type="entry name" value="GUANINE DEAMINASE"/>
    <property type="match status" value="1"/>
</dbReference>
<dbReference type="InterPro" id="IPR032466">
    <property type="entry name" value="Metal_Hydrolase"/>
</dbReference>
<reference evidence="15" key="2">
    <citation type="submission" date="2022-07" db="EMBL/GenBank/DDBJ databases">
        <authorList>
            <person name="Goncalves M.F.M."/>
            <person name="Hilario S."/>
            <person name="Van De Peer Y."/>
            <person name="Esteves A.C."/>
            <person name="Alves A."/>
        </authorList>
    </citation>
    <scope>NUCLEOTIDE SEQUENCE</scope>
    <source>
        <strain evidence="15">MUM 19.33</strain>
    </source>
</reference>
<evidence type="ECO:0000256" key="12">
    <source>
        <dbReference type="ARBA" id="ARBA00083147"/>
    </source>
</evidence>
<dbReference type="InterPro" id="IPR006680">
    <property type="entry name" value="Amidohydro-rel"/>
</dbReference>
<dbReference type="RefSeq" id="XP_051362279.1">
    <property type="nucleotide sequence ID" value="XM_051506497.1"/>
</dbReference>
<evidence type="ECO:0000313" key="16">
    <source>
        <dbReference type="Proteomes" id="UP001055219"/>
    </source>
</evidence>
<evidence type="ECO:0000256" key="11">
    <source>
        <dbReference type="ARBA" id="ARBA00056079"/>
    </source>
</evidence>
<dbReference type="Gene3D" id="3.20.20.140">
    <property type="entry name" value="Metal-dependent hydrolases"/>
    <property type="match status" value="1"/>
</dbReference>
<feature type="transmembrane region" description="Helical" evidence="13">
    <location>
        <begin position="469"/>
        <end position="489"/>
    </location>
</feature>
<feature type="transmembrane region" description="Helical" evidence="13">
    <location>
        <begin position="593"/>
        <end position="619"/>
    </location>
</feature>
<dbReference type="AlphaFoldDB" id="A0A9P9Y0P6"/>
<dbReference type="Pfam" id="PF01979">
    <property type="entry name" value="Amidohydro_1"/>
    <property type="match status" value="1"/>
</dbReference>
<evidence type="ECO:0000313" key="15">
    <source>
        <dbReference type="EMBL" id="KAI6781423.1"/>
    </source>
</evidence>
<keyword evidence="7" id="KW-0597">Phosphoprotein</keyword>
<keyword evidence="16" id="KW-1185">Reference proteome</keyword>
<dbReference type="Proteomes" id="UP001055219">
    <property type="component" value="Unassembled WGS sequence"/>
</dbReference>
<evidence type="ECO:0000259" key="14">
    <source>
        <dbReference type="Pfam" id="PF01979"/>
    </source>
</evidence>
<comment type="function">
    <text evidence="11">Catalyzes the hydrolytic deamination of guanine, producing xanthine and ammonia.</text>
</comment>
<dbReference type="EC" id="3.5.4.3" evidence="5"/>
<keyword evidence="10" id="KW-0862">Zinc</keyword>
<comment type="pathway">
    <text evidence="2">Purine metabolism; guanine degradation; xanthine from guanine: step 1/1.</text>
</comment>
<dbReference type="InterPro" id="IPR014311">
    <property type="entry name" value="Guanine_deaminase"/>
</dbReference>
<dbReference type="GO" id="GO:0006147">
    <property type="term" value="P:guanine catabolic process"/>
    <property type="evidence" value="ECO:0007669"/>
    <property type="project" value="InterPro"/>
</dbReference>
<keyword evidence="13" id="KW-0472">Membrane</keyword>